<proteinExistence type="predicted"/>
<organism evidence="1 2">
    <name type="scientific">Panagrolaimus sp. ES5</name>
    <dbReference type="NCBI Taxonomy" id="591445"/>
    <lineage>
        <taxon>Eukaryota</taxon>
        <taxon>Metazoa</taxon>
        <taxon>Ecdysozoa</taxon>
        <taxon>Nematoda</taxon>
        <taxon>Chromadorea</taxon>
        <taxon>Rhabditida</taxon>
        <taxon>Tylenchina</taxon>
        <taxon>Panagrolaimomorpha</taxon>
        <taxon>Panagrolaimoidea</taxon>
        <taxon>Panagrolaimidae</taxon>
        <taxon>Panagrolaimus</taxon>
    </lineage>
</organism>
<reference evidence="2" key="1">
    <citation type="submission" date="2022-11" db="UniProtKB">
        <authorList>
            <consortium name="WormBaseParasite"/>
        </authorList>
    </citation>
    <scope>IDENTIFICATION</scope>
</reference>
<sequence>MFQEFEFYETLPLYNSFGKKIVDCSEGRSYTVTYKKLEDKIYEISITDCIPENLKVEVLPKKSKAVVSRTIIESVAPNKYKYTVDQDFTDNVVLLKSTKFFKKIEPIIKNVEKVSCIYFDATVLKKLKLGEITKCQYKPFEGVVIDCSVQHVEVLQYRRVYNINKITLKCKTHDLEYEKKSNAMANYFSSDYINLEFLPGTKAPYPTNGDESVVSLMKNEYGNGPAVTLKIYEKQMSIEEKINAFGPTDVCIKSFDGKIIKVHKNILSSKSGIFKALFGAKAEMMPIEIDSNHNADIIYRAMAYIYENSFEIGDKEIEVYKFADEYGIEKLKEKCVELLEKASTDNISKFKIYKFAMDHNVPYLQAKFSNFLNLPNRQFSQMNDKEALKNFENAKNVAAAAVL</sequence>
<accession>A0AC34FTG2</accession>
<protein>
    <submittedName>
        <fullName evidence="2">BTB domain-containing protein</fullName>
    </submittedName>
</protein>
<evidence type="ECO:0000313" key="2">
    <source>
        <dbReference type="WBParaSite" id="ES5_v2.g20617.t1"/>
    </source>
</evidence>
<evidence type="ECO:0000313" key="1">
    <source>
        <dbReference type="Proteomes" id="UP000887579"/>
    </source>
</evidence>
<dbReference type="Proteomes" id="UP000887579">
    <property type="component" value="Unplaced"/>
</dbReference>
<name>A0AC34FTG2_9BILA</name>
<dbReference type="WBParaSite" id="ES5_v2.g20617.t1">
    <property type="protein sequence ID" value="ES5_v2.g20617.t1"/>
    <property type="gene ID" value="ES5_v2.g20617"/>
</dbReference>